<evidence type="ECO:0000313" key="9">
    <source>
        <dbReference type="EMBL" id="ENN75530.1"/>
    </source>
</evidence>
<dbReference type="EMBL" id="KB741011">
    <property type="protein sequence ID" value="ENN75530.1"/>
    <property type="molecule type" value="Genomic_DNA"/>
</dbReference>
<evidence type="ECO:0000256" key="5">
    <source>
        <dbReference type="ARBA" id="ARBA00022989"/>
    </source>
</evidence>
<dbReference type="Pfam" id="PF07019">
    <property type="entry name" value="EMC6"/>
    <property type="match status" value="1"/>
</dbReference>
<reference evidence="8" key="1">
    <citation type="journal article" date="2012" name="Insect Biochem. Mol. Biol.">
        <title>Transcriptome and full-length cDNA resources for the mountain pine beetle, Dendroctonus ponderosae Hopkins, a major insect pest of pine forests.</title>
        <authorList>
            <person name="Keeling C.I."/>
            <person name="Henderson H."/>
            <person name="Li M."/>
            <person name="Yuen M."/>
            <person name="Clark E.L."/>
            <person name="Fraser J.D."/>
            <person name="Huber D.P."/>
            <person name="Liao N.Y."/>
            <person name="Roderick Docking T."/>
            <person name="Birol I."/>
            <person name="Chan S.K."/>
            <person name="Taylor G.A."/>
            <person name="Palmquist D."/>
            <person name="Jones S.J."/>
            <person name="Bohlmann J."/>
        </authorList>
    </citation>
    <scope>NUCLEOTIDE SEQUENCE</scope>
    <source>
        <tissue evidence="8">Heads</tissue>
    </source>
</reference>
<comment type="subcellular location">
    <subcellularLocation>
        <location evidence="1">Endoplasmic reticulum membrane</location>
        <topology evidence="1">Multi-pass membrane protein</topology>
    </subcellularLocation>
</comment>
<dbReference type="GO" id="GO:0005789">
    <property type="term" value="C:endoplasmic reticulum membrane"/>
    <property type="evidence" value="ECO:0007669"/>
    <property type="project" value="UniProtKB-SubCell"/>
</dbReference>
<evidence type="ECO:0000256" key="3">
    <source>
        <dbReference type="ARBA" id="ARBA00022692"/>
    </source>
</evidence>
<evidence type="ECO:0000256" key="6">
    <source>
        <dbReference type="ARBA" id="ARBA00023136"/>
    </source>
</evidence>
<dbReference type="HOGENOM" id="CLU_120704_1_0_1"/>
<reference evidence="9 11" key="2">
    <citation type="journal article" date="2013" name="Genome Biol.">
        <title>Draft genome of the mountain pine beetle, Dendroctonus ponderosae Hopkins, a major forest pest.</title>
        <authorList>
            <person name="Keeling C.I."/>
            <person name="Yuen M.M."/>
            <person name="Liao N.Y."/>
            <person name="Docking T.R."/>
            <person name="Chan S.K."/>
            <person name="Taylor G.A."/>
            <person name="Palmquist D.L."/>
            <person name="Jackman S.D."/>
            <person name="Nguyen A."/>
            <person name="Li M."/>
            <person name="Henderson H."/>
            <person name="Janes J.K."/>
            <person name="Zhao Y."/>
            <person name="Pandoh P."/>
            <person name="Moore R."/>
            <person name="Sperling F.A."/>
            <person name="Huber D.P."/>
            <person name="Birol I."/>
            <person name="Jones S.J."/>
            <person name="Bohlmann J."/>
        </authorList>
    </citation>
    <scope>NUCLEOTIDE SEQUENCE</scope>
</reference>
<dbReference type="KEGG" id="dpa:109539448"/>
<reference evidence="10" key="3">
    <citation type="submission" date="2024-08" db="UniProtKB">
        <authorList>
            <consortium name="EnsemblMetazoa"/>
        </authorList>
    </citation>
    <scope>IDENTIFICATION</scope>
</reference>
<dbReference type="EnsemblMetazoa" id="XM_019907195.1">
    <property type="protein sequence ID" value="XP_019762754.1"/>
    <property type="gene ID" value="LOC109539448"/>
</dbReference>
<dbReference type="OMA" id="ANSEWPD"/>
<dbReference type="AlphaFoldDB" id="J3JX21"/>
<dbReference type="OrthoDB" id="286395at2759"/>
<dbReference type="PANTHER" id="PTHR12906:SF0">
    <property type="entry name" value="GEL COMPLEX SUBUNIT OPTI"/>
    <property type="match status" value="1"/>
</dbReference>
<dbReference type="EnsemblMetazoa" id="XM_019907194.1">
    <property type="protein sequence ID" value="XP_019762753.1"/>
    <property type="gene ID" value="LOC109539448"/>
</dbReference>
<dbReference type="GO" id="GO:0005739">
    <property type="term" value="C:mitochondrion"/>
    <property type="evidence" value="ECO:0007669"/>
    <property type="project" value="GOC"/>
</dbReference>
<evidence type="ECO:0000313" key="10">
    <source>
        <dbReference type="EnsemblMetazoa" id="XP_019762753.1"/>
    </source>
</evidence>
<dbReference type="GO" id="GO:0097250">
    <property type="term" value="P:mitochondrial respirasome assembly"/>
    <property type="evidence" value="ECO:0007669"/>
    <property type="project" value="InterPro"/>
</dbReference>
<organism evidence="8">
    <name type="scientific">Dendroctonus ponderosae</name>
    <name type="common">Mountain pine beetle</name>
    <dbReference type="NCBI Taxonomy" id="77166"/>
    <lineage>
        <taxon>Eukaryota</taxon>
        <taxon>Metazoa</taxon>
        <taxon>Ecdysozoa</taxon>
        <taxon>Arthropoda</taxon>
        <taxon>Hexapoda</taxon>
        <taxon>Insecta</taxon>
        <taxon>Pterygota</taxon>
        <taxon>Neoptera</taxon>
        <taxon>Endopterygota</taxon>
        <taxon>Coleoptera</taxon>
        <taxon>Polyphaga</taxon>
        <taxon>Cucujiformia</taxon>
        <taxon>Curculionidae</taxon>
        <taxon>Scolytinae</taxon>
        <taxon>Dendroctonus</taxon>
    </lineage>
</organism>
<evidence type="ECO:0008006" key="12">
    <source>
        <dbReference type="Google" id="ProtNLM"/>
    </source>
</evidence>
<evidence type="ECO:0000313" key="8">
    <source>
        <dbReference type="EMBL" id="AEE62751.1"/>
    </source>
</evidence>
<proteinExistence type="evidence at transcript level"/>
<keyword evidence="4" id="KW-0256">Endoplasmic reticulum</keyword>
<evidence type="ECO:0000256" key="7">
    <source>
        <dbReference type="SAM" id="Phobius"/>
    </source>
</evidence>
<keyword evidence="6 7" id="KW-0472">Membrane</keyword>
<evidence type="ECO:0000256" key="1">
    <source>
        <dbReference type="ARBA" id="ARBA00004477"/>
    </source>
</evidence>
<keyword evidence="11" id="KW-1185">Reference proteome</keyword>
<feature type="transmembrane region" description="Helical" evidence="7">
    <location>
        <begin position="104"/>
        <end position="125"/>
    </location>
</feature>
<dbReference type="InterPro" id="IPR029008">
    <property type="entry name" value="EMC6-like"/>
</dbReference>
<gene>
    <name evidence="10" type="primary">109539448</name>
    <name evidence="9" type="ORF">YQE_07873</name>
</gene>
<evidence type="ECO:0000256" key="2">
    <source>
        <dbReference type="ARBA" id="ARBA00009436"/>
    </source>
</evidence>
<dbReference type="InterPro" id="IPR010742">
    <property type="entry name" value="RCAF1"/>
</dbReference>
<dbReference type="EMBL" id="BT127789">
    <property type="protein sequence ID" value="AEE62751.1"/>
    <property type="molecule type" value="mRNA"/>
</dbReference>
<protein>
    <recommendedName>
        <fullName evidence="12">Rab5-interacting protein</fullName>
    </recommendedName>
</protein>
<accession>J3JX21</accession>
<comment type="similarity">
    <text evidence="2">Belongs to the EMC6 family.</text>
</comment>
<evidence type="ECO:0000256" key="4">
    <source>
        <dbReference type="ARBA" id="ARBA00022824"/>
    </source>
</evidence>
<evidence type="ECO:0000313" key="11">
    <source>
        <dbReference type="Proteomes" id="UP000019118"/>
    </source>
</evidence>
<keyword evidence="3 7" id="KW-0812">Transmembrane</keyword>
<keyword evidence="5 7" id="KW-1133">Transmembrane helix</keyword>
<sequence length="131" mass="14796">MSTKSKSAEKNGFAKSKEPSVWIRAVSASSQWPDKEEFLDVIYWIRQVLGIILGVGWGVIPLKGFLGLALFVLINAGLLYFYFSSFQSIDEEEFGGAWELTKEGFITSFAGFLVTWIIIYTGLYYELNETL</sequence>
<dbReference type="Proteomes" id="UP000019118">
    <property type="component" value="Unassembled WGS sequence"/>
</dbReference>
<name>J3JX21_DENPD</name>
<dbReference type="PANTHER" id="PTHR12906">
    <property type="entry name" value="PROTEIN C20ORF24 RAB5-INTERACTING PROTEIN"/>
    <property type="match status" value="1"/>
</dbReference>